<dbReference type="InterPro" id="IPR017463">
    <property type="entry name" value="Sulphur_relay_TusD/DsrE"/>
</dbReference>
<protein>
    <submittedName>
        <fullName evidence="5">Sulfurtransferase complex subunit TusD</fullName>
    </submittedName>
</protein>
<keyword evidence="4" id="KW-0808">Transferase</keyword>
<keyword evidence="6" id="KW-1185">Reference proteome</keyword>
<reference evidence="6" key="1">
    <citation type="journal article" date="2019" name="Int. J. Syst. Evol. Microbiol.">
        <title>The Global Catalogue of Microorganisms (GCM) 10K type strain sequencing project: providing services to taxonomists for standard genome sequencing and annotation.</title>
        <authorList>
            <consortium name="The Broad Institute Genomics Platform"/>
            <consortium name="The Broad Institute Genome Sequencing Center for Infectious Disease"/>
            <person name="Wu L."/>
            <person name="Ma J."/>
        </authorList>
    </citation>
    <scope>NUCLEOTIDE SEQUENCE [LARGE SCALE GENOMIC DNA]</scope>
    <source>
        <strain evidence="6">JCM 17551</strain>
    </source>
</reference>
<comment type="similarity">
    <text evidence="2">Belongs to the DsrE/TusD family.</text>
</comment>
<dbReference type="RefSeq" id="WP_344799785.1">
    <property type="nucleotide sequence ID" value="NZ_BAABBN010000012.1"/>
</dbReference>
<dbReference type="InterPro" id="IPR003787">
    <property type="entry name" value="Sulphur_relay_DsrE/F-like"/>
</dbReference>
<dbReference type="SUPFAM" id="SSF75169">
    <property type="entry name" value="DsrEFH-like"/>
    <property type="match status" value="1"/>
</dbReference>
<dbReference type="NCBIfam" id="TIGR03012">
    <property type="entry name" value="sulf_tusD_dsrE"/>
    <property type="match status" value="1"/>
</dbReference>
<dbReference type="Pfam" id="PF02635">
    <property type="entry name" value="DsrE"/>
    <property type="match status" value="1"/>
</dbReference>
<comment type="caution">
    <text evidence="5">The sequence shown here is derived from an EMBL/GenBank/DDBJ whole genome shotgun (WGS) entry which is preliminary data.</text>
</comment>
<dbReference type="PANTHER" id="PTHR34874">
    <property type="entry name" value="PROTEIN YCHN"/>
    <property type="match status" value="1"/>
</dbReference>
<evidence type="ECO:0000256" key="3">
    <source>
        <dbReference type="ARBA" id="ARBA00022490"/>
    </source>
</evidence>
<accession>A0ABP7N200</accession>
<dbReference type="Gene3D" id="3.40.1260.10">
    <property type="entry name" value="DsrEFH-like"/>
    <property type="match status" value="1"/>
</dbReference>
<dbReference type="InterPro" id="IPR027396">
    <property type="entry name" value="DsrEFH-like"/>
</dbReference>
<dbReference type="NCBIfam" id="NF001237">
    <property type="entry name" value="PRK00207.1"/>
    <property type="match status" value="1"/>
</dbReference>
<gene>
    <name evidence="5" type="primary">tusD</name>
    <name evidence="5" type="ORF">GCM10022277_33920</name>
</gene>
<evidence type="ECO:0000256" key="2">
    <source>
        <dbReference type="ARBA" id="ARBA00007067"/>
    </source>
</evidence>
<evidence type="ECO:0000313" key="6">
    <source>
        <dbReference type="Proteomes" id="UP001501565"/>
    </source>
</evidence>
<evidence type="ECO:0000256" key="4">
    <source>
        <dbReference type="ARBA" id="ARBA00022679"/>
    </source>
</evidence>
<dbReference type="Proteomes" id="UP001501565">
    <property type="component" value="Unassembled WGS sequence"/>
</dbReference>
<evidence type="ECO:0000256" key="1">
    <source>
        <dbReference type="ARBA" id="ARBA00004496"/>
    </source>
</evidence>
<dbReference type="EMBL" id="BAABBN010000012">
    <property type="protein sequence ID" value="GAA3934554.1"/>
    <property type="molecule type" value="Genomic_DNA"/>
</dbReference>
<organism evidence="5 6">
    <name type="scientific">Litoribacillus peritrichatus</name>
    <dbReference type="NCBI Taxonomy" id="718191"/>
    <lineage>
        <taxon>Bacteria</taxon>
        <taxon>Pseudomonadati</taxon>
        <taxon>Pseudomonadota</taxon>
        <taxon>Gammaproteobacteria</taxon>
        <taxon>Oceanospirillales</taxon>
        <taxon>Oceanospirillaceae</taxon>
        <taxon>Litoribacillus</taxon>
    </lineage>
</organism>
<dbReference type="PANTHER" id="PTHR34874:SF3">
    <property type="entry name" value="SULFURTRANSFERASE TUSD"/>
    <property type="match status" value="1"/>
</dbReference>
<keyword evidence="3" id="KW-0963">Cytoplasm</keyword>
<proteinExistence type="inferred from homology"/>
<sequence>MNQQKTFSLFISPSAWSSQAHSSALNFAQSALKANHSIYRVFFYSDATLCANNSTVAPQDELNIPLEWVRLAKEHKIDLVTCISAAIKRGILDETEQNRYAAETHNLSEEFSLSGLGQLVDAIIHSDRVISF</sequence>
<name>A0ABP7N200_9GAMM</name>
<evidence type="ECO:0000313" key="5">
    <source>
        <dbReference type="EMBL" id="GAA3934554.1"/>
    </source>
</evidence>
<comment type="subcellular location">
    <subcellularLocation>
        <location evidence="1">Cytoplasm</location>
    </subcellularLocation>
</comment>